<dbReference type="Pfam" id="PF00534">
    <property type="entry name" value="Glycos_transf_1"/>
    <property type="match status" value="1"/>
</dbReference>
<dbReference type="EMBL" id="RLIH01000008">
    <property type="protein sequence ID" value="RVU54578.1"/>
    <property type="molecule type" value="Genomic_DNA"/>
</dbReference>
<dbReference type="Pfam" id="PF13439">
    <property type="entry name" value="Glyco_transf_4"/>
    <property type="match status" value="1"/>
</dbReference>
<evidence type="ECO:0000259" key="1">
    <source>
        <dbReference type="Pfam" id="PF00534"/>
    </source>
</evidence>
<dbReference type="GO" id="GO:0016757">
    <property type="term" value="F:glycosyltransferase activity"/>
    <property type="evidence" value="ECO:0007669"/>
    <property type="project" value="InterPro"/>
</dbReference>
<evidence type="ECO:0000313" key="3">
    <source>
        <dbReference type="EMBL" id="RVU54578.1"/>
    </source>
</evidence>
<dbReference type="InterPro" id="IPR001296">
    <property type="entry name" value="Glyco_trans_1"/>
</dbReference>
<keyword evidence="3" id="KW-0808">Transferase</keyword>
<dbReference type="InterPro" id="IPR028098">
    <property type="entry name" value="Glyco_trans_4-like_N"/>
</dbReference>
<reference evidence="3 4" key="1">
    <citation type="submission" date="2018-11" db="EMBL/GenBank/DDBJ databases">
        <title>Genome sequencing and assembly of Anaerosphaera sp. nov., GS7-6-2.</title>
        <authorList>
            <person name="Rettenmaier R."/>
            <person name="Liebl W."/>
            <person name="Zverlov V."/>
        </authorList>
    </citation>
    <scope>NUCLEOTIDE SEQUENCE [LARGE SCALE GENOMIC DNA]</scope>
    <source>
        <strain evidence="3 4">GS7-6-2</strain>
    </source>
</reference>
<proteinExistence type="predicted"/>
<feature type="domain" description="Glycosyltransferase subfamily 4-like N-terminal" evidence="2">
    <location>
        <begin position="42"/>
        <end position="139"/>
    </location>
</feature>
<evidence type="ECO:0000313" key="4">
    <source>
        <dbReference type="Proteomes" id="UP000288812"/>
    </source>
</evidence>
<dbReference type="InterPro" id="IPR050194">
    <property type="entry name" value="Glycosyltransferase_grp1"/>
</dbReference>
<comment type="caution">
    <text evidence="3">The sequence shown here is derived from an EMBL/GenBank/DDBJ whole genome shotgun (WGS) entry which is preliminary data.</text>
</comment>
<dbReference type="Proteomes" id="UP000288812">
    <property type="component" value="Unassembled WGS sequence"/>
</dbReference>
<dbReference type="AlphaFoldDB" id="A0A437S6F0"/>
<name>A0A437S6F0_9FIRM</name>
<feature type="domain" description="Glycosyl transferase family 1" evidence="1">
    <location>
        <begin position="149"/>
        <end position="298"/>
    </location>
</feature>
<dbReference type="PANTHER" id="PTHR45947:SF3">
    <property type="entry name" value="SULFOQUINOVOSYL TRANSFERASE SQD2"/>
    <property type="match status" value="1"/>
</dbReference>
<keyword evidence="4" id="KW-1185">Reference proteome</keyword>
<gene>
    <name evidence="3" type="ORF">EF514_06535</name>
</gene>
<dbReference type="CDD" id="cd03801">
    <property type="entry name" value="GT4_PimA-like"/>
    <property type="match status" value="1"/>
</dbReference>
<dbReference type="PANTHER" id="PTHR45947">
    <property type="entry name" value="SULFOQUINOVOSYL TRANSFERASE SQD2"/>
    <property type="match status" value="1"/>
</dbReference>
<accession>A0A437S6F0</accession>
<dbReference type="Gene3D" id="3.40.50.2000">
    <property type="entry name" value="Glycogen Phosphorylase B"/>
    <property type="match status" value="2"/>
</dbReference>
<protein>
    <submittedName>
        <fullName evidence="3">Glycosyltransferase</fullName>
    </submittedName>
</protein>
<organism evidence="3 4">
    <name type="scientific">Anaerosphaera multitolerans</name>
    <dbReference type="NCBI Taxonomy" id="2487351"/>
    <lineage>
        <taxon>Bacteria</taxon>
        <taxon>Bacillati</taxon>
        <taxon>Bacillota</taxon>
        <taxon>Tissierellia</taxon>
        <taxon>Tissierellales</taxon>
        <taxon>Peptoniphilaceae</taxon>
        <taxon>Anaerosphaera</taxon>
    </lineage>
</organism>
<dbReference type="OrthoDB" id="179766at2"/>
<dbReference type="SUPFAM" id="SSF53756">
    <property type="entry name" value="UDP-Glycosyltransferase/glycogen phosphorylase"/>
    <property type="match status" value="1"/>
</dbReference>
<evidence type="ECO:0000259" key="2">
    <source>
        <dbReference type="Pfam" id="PF13439"/>
    </source>
</evidence>
<sequence>MKVLIFKDNYSKIEKSGVGHAIRHQERALSKAGVETTSDLHSNFDLVHINTVFPKSYILAKKSIKKGIPLVYHAHSTEEDFRNSFLFSNLLAPLFRKWIIKCYTTSNLILTPTEYSKKILKGYGIKERIEVLSNGIDLDFWKSKPNDREVFEKKYKSKGKKIVISVGLYIKRKGILDFVELAKRLPQYEFYWFGYMDLNLVPKEIRDAVNSDLDNLHFPGYVSSNELRMAYSACDLYFFPTYEETEGIVLLEALACRAKTLIRDIPIYEDDFEDGVNIYKGNDVNEFEGKIVDIIEGNLKDLTEESYKIVEERSIENVGLRLKKLYGEILNVGNRFSES</sequence>
<dbReference type="RefSeq" id="WP_127724625.1">
    <property type="nucleotide sequence ID" value="NZ_RLIH01000008.1"/>
</dbReference>